<dbReference type="InterPro" id="IPR038765">
    <property type="entry name" value="Papain-like_cys_pep_sf"/>
</dbReference>
<dbReference type="InterPro" id="IPR008979">
    <property type="entry name" value="Galactose-bd-like_sf"/>
</dbReference>
<gene>
    <name evidence="13" type="ORF">g.11066</name>
</gene>
<dbReference type="SUPFAM" id="SSF49785">
    <property type="entry name" value="Galactose-binding domain-like"/>
    <property type="match status" value="1"/>
</dbReference>
<evidence type="ECO:0000256" key="11">
    <source>
        <dbReference type="ARBA" id="ARBA00032901"/>
    </source>
</evidence>
<organism evidence="13">
    <name type="scientific">Pectinophora gossypiella</name>
    <name type="common">Cotton pink bollworm</name>
    <name type="synonym">Depressaria gossypiella</name>
    <dbReference type="NCBI Taxonomy" id="13191"/>
    <lineage>
        <taxon>Eukaryota</taxon>
        <taxon>Metazoa</taxon>
        <taxon>Ecdysozoa</taxon>
        <taxon>Arthropoda</taxon>
        <taxon>Hexapoda</taxon>
        <taxon>Insecta</taxon>
        <taxon>Pterygota</taxon>
        <taxon>Neoptera</taxon>
        <taxon>Endopterygota</taxon>
        <taxon>Lepidoptera</taxon>
        <taxon>Glossata</taxon>
        <taxon>Ditrysia</taxon>
        <taxon>Gelechioidea</taxon>
        <taxon>Gelechiidae</taxon>
        <taxon>Apatetrinae</taxon>
        <taxon>Pectinophora</taxon>
    </lineage>
</organism>
<dbReference type="PANTHER" id="PTHR12143">
    <property type="entry name" value="PEPTIDE N-GLYCANASE PNGASE -RELATED"/>
    <property type="match status" value="1"/>
</dbReference>
<evidence type="ECO:0000256" key="7">
    <source>
        <dbReference type="ARBA" id="ARBA00022490"/>
    </source>
</evidence>
<comment type="cofactor">
    <cofactor evidence="2">
        <name>Zn(2+)</name>
        <dbReference type="ChEBI" id="CHEBI:29105"/>
    </cofactor>
</comment>
<dbReference type="PANTHER" id="PTHR12143:SF19">
    <property type="entry name" value="PEPTIDE-N(4)-(N-ACETYL-BETA-GLUCOSAMINYL)ASPARAGINE AMIDASE"/>
    <property type="match status" value="1"/>
</dbReference>
<comment type="similarity">
    <text evidence="4">Belongs to the transglutaminase-like superfamily. PNGase family.</text>
</comment>
<protein>
    <recommendedName>
        <fullName evidence="6">Peptide-N(4)-(N-acetyl-beta-glucosaminyl)asparagine amidase</fullName>
        <ecNumber evidence="5">3.5.1.52</ecNumber>
    </recommendedName>
    <alternativeName>
        <fullName evidence="11">Peptide:N-glycanase</fullName>
    </alternativeName>
</protein>
<evidence type="ECO:0000256" key="8">
    <source>
        <dbReference type="ARBA" id="ARBA00022723"/>
    </source>
</evidence>
<dbReference type="GO" id="GO:0005829">
    <property type="term" value="C:cytosol"/>
    <property type="evidence" value="ECO:0007669"/>
    <property type="project" value="TreeGrafter"/>
</dbReference>
<keyword evidence="9" id="KW-0378">Hydrolase</keyword>
<evidence type="ECO:0000259" key="12">
    <source>
        <dbReference type="SMART" id="SM00460"/>
    </source>
</evidence>
<dbReference type="EC" id="3.5.1.52" evidence="5"/>
<dbReference type="SUPFAM" id="SSF54001">
    <property type="entry name" value="Cysteine proteinases"/>
    <property type="match status" value="1"/>
</dbReference>
<dbReference type="Gene3D" id="2.20.25.10">
    <property type="match status" value="1"/>
</dbReference>
<dbReference type="OrthoDB" id="409136at2759"/>
<feature type="non-terminal residue" evidence="13">
    <location>
        <position position="583"/>
    </location>
</feature>
<evidence type="ECO:0000256" key="9">
    <source>
        <dbReference type="ARBA" id="ARBA00022801"/>
    </source>
</evidence>
<dbReference type="GO" id="GO:0006516">
    <property type="term" value="P:glycoprotein catabolic process"/>
    <property type="evidence" value="ECO:0007669"/>
    <property type="project" value="InterPro"/>
</dbReference>
<dbReference type="Gene3D" id="1.20.58.2190">
    <property type="match status" value="1"/>
</dbReference>
<evidence type="ECO:0000256" key="4">
    <source>
        <dbReference type="ARBA" id="ARBA00009390"/>
    </source>
</evidence>
<dbReference type="Gene3D" id="2.60.120.1020">
    <property type="entry name" value="Peptide N glycanase, PAW domain"/>
    <property type="match status" value="1"/>
</dbReference>
<evidence type="ECO:0000256" key="10">
    <source>
        <dbReference type="ARBA" id="ARBA00022833"/>
    </source>
</evidence>
<keyword evidence="7" id="KW-0963">Cytoplasm</keyword>
<dbReference type="InterPro" id="IPR038680">
    <property type="entry name" value="PAW_sf"/>
</dbReference>
<accession>A0A1E1WPZ4</accession>
<evidence type="ECO:0000256" key="3">
    <source>
        <dbReference type="ARBA" id="ARBA00004496"/>
    </source>
</evidence>
<dbReference type="SMART" id="SM00460">
    <property type="entry name" value="TGc"/>
    <property type="match status" value="1"/>
</dbReference>
<keyword evidence="8" id="KW-0479">Metal-binding</keyword>
<dbReference type="InterPro" id="IPR006588">
    <property type="entry name" value="Peptide_N_glycanase_PAW_dom"/>
</dbReference>
<evidence type="ECO:0000313" key="13">
    <source>
        <dbReference type="EMBL" id="JAT89052.1"/>
    </source>
</evidence>
<dbReference type="InterPro" id="IPR050883">
    <property type="entry name" value="PNGase"/>
</dbReference>
<dbReference type="SUPFAM" id="SSF143503">
    <property type="entry name" value="PUG domain-like"/>
    <property type="match status" value="1"/>
</dbReference>
<evidence type="ECO:0000256" key="1">
    <source>
        <dbReference type="ARBA" id="ARBA00001650"/>
    </source>
</evidence>
<dbReference type="Pfam" id="PF01841">
    <property type="entry name" value="Transglut_core"/>
    <property type="match status" value="1"/>
</dbReference>
<sequence length="583" mass="67401">MEDMARLALVEQNVRDMETFSKILYELLRYINHILDNPHDYELRTIRNEDLKKFLRYEAFVDYLKSIGFQSIENELTYPKEHTLSNLRMAQAAIERKIYFCYGVVDRTESMVKSLTKLQAKQIKLTPARLLNTNNPILLKLEALFNDVLQYESLELQALAREQLPLVTLQLMALDEMREHQRKIKTGEIKGHDMPFDIALLKVLLSWFKHRFFSWVDAPDCDACGAHTAHVRNSTITTDSETCRVEIYKCSECGSSVEFPRYNNVRTLLRTRRGRCGEWANCFALFCRALGYDTRMVLSTTDHVWCEIWDYDSNTWLHADPCECLLDAPLTYEIGWGKKLTYVLACSRDDVQDVTWRYTTHHKEVVKRRQQIGEEELMSAILSLRVHRQRQVSEPRRRYLAKRCLEELAQFLTERKPGAWEVHGRISGSAAWRTQRGEMRARGHVFTFSSPGDKRITYCAVTDRYEVEGGDEKEIVGWAAGAYSAQHMFRMVEKDWKMVYLAREEGSELGVISWVVEAGGGCCCSRLAVRAAAACWHDAHVSWTLQLDQDQPAPVDFSESWTEVCGRFVRAVITARLRGGRGG</sequence>
<evidence type="ECO:0000256" key="2">
    <source>
        <dbReference type="ARBA" id="ARBA00001947"/>
    </source>
</evidence>
<keyword evidence="10" id="KW-0862">Zinc</keyword>
<dbReference type="Gene3D" id="3.10.620.30">
    <property type="match status" value="1"/>
</dbReference>
<dbReference type="AlphaFoldDB" id="A0A1E1WPZ4"/>
<name>A0A1E1WPZ4_PECGO</name>
<reference evidence="13" key="1">
    <citation type="submission" date="2015-09" db="EMBL/GenBank/DDBJ databases">
        <title>De novo assembly of Pectinophora gossypiella (Pink Bollworm) gut transcriptome.</title>
        <authorList>
            <person name="Tassone E.E."/>
        </authorList>
    </citation>
    <scope>NUCLEOTIDE SEQUENCE</scope>
</reference>
<comment type="subcellular location">
    <subcellularLocation>
        <location evidence="3">Cytoplasm</location>
    </subcellularLocation>
</comment>
<dbReference type="GO" id="GO:0000224">
    <property type="term" value="F:peptide-N4-(N-acetyl-beta-glucosaminyl)asparagine amidase activity"/>
    <property type="evidence" value="ECO:0007669"/>
    <property type="project" value="UniProtKB-EC"/>
</dbReference>
<dbReference type="EMBL" id="GDQN01002002">
    <property type="protein sequence ID" value="JAT89052.1"/>
    <property type="molecule type" value="Transcribed_RNA"/>
</dbReference>
<proteinExistence type="inferred from homology"/>
<evidence type="ECO:0000256" key="6">
    <source>
        <dbReference type="ARBA" id="ARBA00018546"/>
    </source>
</evidence>
<dbReference type="GO" id="GO:0046872">
    <property type="term" value="F:metal ion binding"/>
    <property type="evidence" value="ECO:0007669"/>
    <property type="project" value="UniProtKB-KW"/>
</dbReference>
<dbReference type="InterPro" id="IPR036339">
    <property type="entry name" value="PUB-like_dom_sf"/>
</dbReference>
<feature type="domain" description="Transglutaminase-like" evidence="12">
    <location>
        <begin position="268"/>
        <end position="323"/>
    </location>
</feature>
<dbReference type="GO" id="GO:0005634">
    <property type="term" value="C:nucleus"/>
    <property type="evidence" value="ECO:0007669"/>
    <property type="project" value="TreeGrafter"/>
</dbReference>
<evidence type="ECO:0000256" key="5">
    <source>
        <dbReference type="ARBA" id="ARBA00012158"/>
    </source>
</evidence>
<comment type="catalytic activity">
    <reaction evidence="1">
        <text>Hydrolysis of an N(4)-(acetyl-beta-D-glucosaminyl)asparagine residue in which the glucosamine residue may be further glycosylated, to yield a (substituted) N-acetyl-beta-D-glucosaminylamine and a peptide containing an aspartate residue.</text>
        <dbReference type="EC" id="3.5.1.52"/>
    </reaction>
</comment>
<dbReference type="Pfam" id="PF04721">
    <property type="entry name" value="PAW"/>
    <property type="match status" value="1"/>
</dbReference>
<dbReference type="InterPro" id="IPR002931">
    <property type="entry name" value="Transglutaminase-like"/>
</dbReference>